<keyword evidence="2" id="KW-1185">Reference proteome</keyword>
<dbReference type="Proteomes" id="UP001377337">
    <property type="component" value="Chromosome"/>
</dbReference>
<proteinExistence type="predicted"/>
<organism evidence="1 2">
    <name type="scientific">Metabacillus sediminis</name>
    <dbReference type="NCBI Taxonomy" id="3117746"/>
    <lineage>
        <taxon>Bacteria</taxon>
        <taxon>Bacillati</taxon>
        <taxon>Bacillota</taxon>
        <taxon>Bacilli</taxon>
        <taxon>Bacillales</taxon>
        <taxon>Bacillaceae</taxon>
        <taxon>Metabacillus</taxon>
    </lineage>
</organism>
<dbReference type="InterPro" id="IPR003448">
    <property type="entry name" value="Mopterin_biosynth_MoaE"/>
</dbReference>
<accession>A0ABZ2NCV9</accession>
<dbReference type="SUPFAM" id="SSF54690">
    <property type="entry name" value="Molybdopterin synthase subunit MoaE"/>
    <property type="match status" value="1"/>
</dbReference>
<dbReference type="InterPro" id="IPR036563">
    <property type="entry name" value="MoaE_sf"/>
</dbReference>
<dbReference type="CDD" id="cd00756">
    <property type="entry name" value="MoaE"/>
    <property type="match status" value="1"/>
</dbReference>
<evidence type="ECO:0000313" key="2">
    <source>
        <dbReference type="Proteomes" id="UP001377337"/>
    </source>
</evidence>
<sequence length="157" mass="17857">MEETLFSLTEEQIKTEELIQKVARREAGAITTFIGTVRELTNGKRTLHLEYQAYEPMAVKMLSQIGEEVIQKWPDAKIAITHRIGRLEISDIAVVIAVSSPHRITAYTANEYAIERIKQIVPIWKKEFWEDGTMWVGDQLEKQAYSEGKPPEGGNAL</sequence>
<dbReference type="Gene3D" id="3.90.1170.40">
    <property type="entry name" value="Molybdopterin biosynthesis MoaE subunit"/>
    <property type="match status" value="1"/>
</dbReference>
<evidence type="ECO:0000313" key="1">
    <source>
        <dbReference type="EMBL" id="WXB95090.1"/>
    </source>
</evidence>
<dbReference type="Pfam" id="PF02391">
    <property type="entry name" value="MoaE"/>
    <property type="match status" value="1"/>
</dbReference>
<dbReference type="RefSeq" id="WP_338776392.1">
    <property type="nucleotide sequence ID" value="NZ_CP147407.1"/>
</dbReference>
<protein>
    <submittedName>
        <fullName evidence="1">Molybdenum cofactor biosynthesis protein MoaE</fullName>
    </submittedName>
</protein>
<name>A0ABZ2NCV9_9BACI</name>
<gene>
    <name evidence="1" type="ORF">WCV65_10895</name>
</gene>
<dbReference type="PANTHER" id="PTHR23404">
    <property type="entry name" value="MOLYBDOPTERIN SYNTHASE RELATED"/>
    <property type="match status" value="1"/>
</dbReference>
<dbReference type="EMBL" id="CP147407">
    <property type="protein sequence ID" value="WXB95090.1"/>
    <property type="molecule type" value="Genomic_DNA"/>
</dbReference>
<reference evidence="1 2" key="1">
    <citation type="submission" date="2024-02" db="EMBL/GenBank/DDBJ databases">
        <title>Seven novel Bacillus-like species.</title>
        <authorList>
            <person name="Liu G."/>
        </authorList>
    </citation>
    <scope>NUCLEOTIDE SEQUENCE [LARGE SCALE GENOMIC DNA]</scope>
    <source>
        <strain evidence="1 2">FJAT-52054</strain>
    </source>
</reference>